<gene>
    <name evidence="2" type="ORF">HL667_20900</name>
</gene>
<dbReference type="PIRSF" id="PIRSF038971">
    <property type="entry name" value="PhnM"/>
    <property type="match status" value="1"/>
</dbReference>
<organism evidence="2 3">
    <name type="scientific">Bradyrhizobium aeschynomenes</name>
    <dbReference type="NCBI Taxonomy" id="2734909"/>
    <lineage>
        <taxon>Bacteria</taxon>
        <taxon>Pseudomonadati</taxon>
        <taxon>Pseudomonadota</taxon>
        <taxon>Alphaproteobacteria</taxon>
        <taxon>Hyphomicrobiales</taxon>
        <taxon>Nitrobacteraceae</taxon>
        <taxon>Bradyrhizobium</taxon>
    </lineage>
</organism>
<dbReference type="NCBIfam" id="NF011984">
    <property type="entry name" value="PRK15446.1-5"/>
    <property type="match status" value="1"/>
</dbReference>
<comment type="caution">
    <text evidence="2">The sequence shown here is derived from an EMBL/GenBank/DDBJ whole genome shotgun (WGS) entry which is preliminary data.</text>
</comment>
<dbReference type="SUPFAM" id="SSF51338">
    <property type="entry name" value="Composite domain of metallo-dependent hydrolases"/>
    <property type="match status" value="1"/>
</dbReference>
<reference evidence="2" key="1">
    <citation type="submission" date="2020-05" db="EMBL/GenBank/DDBJ databases">
        <title>Nod-independent and nitrogen-fixing Bradyrhizobium aeschynomene sp. nov. isolated from nodules of Aeschynomene indica.</title>
        <authorList>
            <person name="Zhang Z."/>
        </authorList>
    </citation>
    <scope>NUCLEOTIDE SEQUENCE</scope>
    <source>
        <strain evidence="2">83012</strain>
    </source>
</reference>
<dbReference type="InterPro" id="IPR006680">
    <property type="entry name" value="Amidohydro-rel"/>
</dbReference>
<dbReference type="GO" id="GO:0016787">
    <property type="term" value="F:hydrolase activity"/>
    <property type="evidence" value="ECO:0007669"/>
    <property type="project" value="UniProtKB-KW"/>
</dbReference>
<evidence type="ECO:0000313" key="3">
    <source>
        <dbReference type="Proteomes" id="UP000886476"/>
    </source>
</evidence>
<name>A0ABX2CJ75_9BRAD</name>
<proteinExistence type="predicted"/>
<evidence type="ECO:0000313" key="2">
    <source>
        <dbReference type="EMBL" id="NPU67475.1"/>
    </source>
</evidence>
<dbReference type="Gene3D" id="3.20.20.140">
    <property type="entry name" value="Metal-dependent hydrolases"/>
    <property type="match status" value="2"/>
</dbReference>
<dbReference type="NCBIfam" id="TIGR02318">
    <property type="entry name" value="phosphono_phnM"/>
    <property type="match status" value="1"/>
</dbReference>
<sequence length="385" mass="41131">MSANMSDTVIGNARLVLAERVIEQGWVAIAGGRIVELGEGAAPVGSLDAEGDLLMPGLIELHTDHLEAHFVPRPKVYWDPVAAVISYDGQLATAGITTVLDSLRVWSEEGAEGVDGQANVLAEAIATARDGRLLRADHFLHLRCEVPMPTVVEEAKQLAGRSDVRLMSLMDHTPGQRQFRDEGKLRDYYRGKSGGKTDAELDVMFERRFAYQKAYAASNMRDIVALAKIHDVPLASHDDTTAENVADAIKDGIAVAEFPTTMEAARGLHEAGISILMGAPNVVRGGSHSGNIAAVDLAREGLLDILSSDYVPSSLLMGALQLPQRVPAIDLAAAVRTVTKAPAEAVGLHDRGEIAAGKRADLIRVHLAGDLAVVRSAWREGLRVA</sequence>
<dbReference type="Pfam" id="PF01979">
    <property type="entry name" value="Amidohydro_1"/>
    <property type="match status" value="1"/>
</dbReference>
<dbReference type="InterPro" id="IPR032466">
    <property type="entry name" value="Metal_Hydrolase"/>
</dbReference>
<feature type="domain" description="Amidohydrolase-related" evidence="1">
    <location>
        <begin position="54"/>
        <end position="366"/>
    </location>
</feature>
<keyword evidence="2" id="KW-0378">Hydrolase</keyword>
<dbReference type="SUPFAM" id="SSF51556">
    <property type="entry name" value="Metallo-dependent hydrolases"/>
    <property type="match status" value="1"/>
</dbReference>
<dbReference type="NCBIfam" id="NF011983">
    <property type="entry name" value="PRK15446.1-4"/>
    <property type="match status" value="1"/>
</dbReference>
<evidence type="ECO:0000259" key="1">
    <source>
        <dbReference type="Pfam" id="PF01979"/>
    </source>
</evidence>
<dbReference type="PANTHER" id="PTHR43135">
    <property type="entry name" value="ALPHA-D-RIBOSE 1-METHYLPHOSPHONATE 5-TRIPHOSPHATE DIPHOSPHATASE"/>
    <property type="match status" value="1"/>
</dbReference>
<dbReference type="EMBL" id="JABFDN010000007">
    <property type="protein sequence ID" value="NPU67475.1"/>
    <property type="molecule type" value="Genomic_DNA"/>
</dbReference>
<keyword evidence="3" id="KW-1185">Reference proteome</keyword>
<accession>A0ABX2CJ75</accession>
<dbReference type="Proteomes" id="UP000886476">
    <property type="component" value="Unassembled WGS sequence"/>
</dbReference>
<dbReference type="NCBIfam" id="NF011990">
    <property type="entry name" value="PRK15446.2-6"/>
    <property type="match status" value="1"/>
</dbReference>
<dbReference type="InterPro" id="IPR051781">
    <property type="entry name" value="Metallo-dep_Hydrolase"/>
</dbReference>
<dbReference type="RefSeq" id="WP_172112567.1">
    <property type="nucleotide sequence ID" value="NZ_JABFDN010000007.1"/>
</dbReference>
<protein>
    <submittedName>
        <fullName evidence="2">Alpha-D-ribose 1-methylphosphonate 5-triphosphate diphosphatase</fullName>
        <ecNumber evidence="2">3.6.1.63</ecNumber>
    </submittedName>
</protein>
<dbReference type="InterPro" id="IPR011059">
    <property type="entry name" value="Metal-dep_hydrolase_composite"/>
</dbReference>
<dbReference type="PANTHER" id="PTHR43135:SF3">
    <property type="entry name" value="ALPHA-D-RIBOSE 1-METHYLPHOSPHONATE 5-TRIPHOSPHATE DIPHOSPHATASE"/>
    <property type="match status" value="1"/>
</dbReference>
<dbReference type="EC" id="3.6.1.63" evidence="2"/>
<dbReference type="InterPro" id="IPR012696">
    <property type="entry name" value="PhnM"/>
</dbReference>